<reference evidence="1 2" key="1">
    <citation type="submission" date="2016-10" db="EMBL/GenBank/DDBJ databases">
        <title>Comparative genomics of Bacillus thuringiensis reveals a path to pathogens against multiple invertebrate hosts.</title>
        <authorList>
            <person name="Zheng J."/>
            <person name="Gao Q."/>
            <person name="Liu H."/>
            <person name="Peng D."/>
            <person name="Ruan L."/>
            <person name="Sun M."/>
        </authorList>
    </citation>
    <scope>NUCLEOTIDE SEQUENCE [LARGE SCALE GENOMIC DNA]</scope>
    <source>
        <strain evidence="1">BGSC 4BB1</strain>
    </source>
</reference>
<organism evidence="1 2">
    <name type="scientific">Bacillus thuringiensis serovar sooncheon</name>
    <dbReference type="NCBI Taxonomy" id="180891"/>
    <lineage>
        <taxon>Bacteria</taxon>
        <taxon>Bacillati</taxon>
        <taxon>Bacillota</taxon>
        <taxon>Bacilli</taxon>
        <taxon>Bacillales</taxon>
        <taxon>Bacillaceae</taxon>
        <taxon>Bacillus</taxon>
        <taxon>Bacillus cereus group</taxon>
    </lineage>
</organism>
<dbReference type="Proteomes" id="UP000194733">
    <property type="component" value="Unassembled WGS sequence"/>
</dbReference>
<comment type="caution">
    <text evidence="1">The sequence shown here is derived from an EMBL/GenBank/DDBJ whole genome shotgun (WGS) entry which is preliminary data.</text>
</comment>
<sequence>MKNNDPLEIQKTSHMMQNYVKSHGKSIVGPLISHSYSSVDSEGNINFNMNLIVQLDSPHHIPDVNYEFKNQLIVENCLFARFNDEEENIRFAYLKLNVHAFENNLNLQGESYTVYMKQKSDKLMADIFMPLQD</sequence>
<dbReference type="AlphaFoldDB" id="A0A9Q5SN18"/>
<gene>
    <name evidence="1" type="ORF">BK724_05210</name>
</gene>
<name>A0A9Q5SN18_BACTU</name>
<evidence type="ECO:0000313" key="2">
    <source>
        <dbReference type="Proteomes" id="UP000194733"/>
    </source>
</evidence>
<evidence type="ECO:0000313" key="1">
    <source>
        <dbReference type="EMBL" id="OTX51003.1"/>
    </source>
</evidence>
<accession>A0A9Q5SN18</accession>
<proteinExistence type="predicted"/>
<dbReference type="EMBL" id="NFCY01000018">
    <property type="protein sequence ID" value="OTX51003.1"/>
    <property type="molecule type" value="Genomic_DNA"/>
</dbReference>
<protein>
    <submittedName>
        <fullName evidence="1">Uncharacterized protein</fullName>
    </submittedName>
</protein>